<gene>
    <name evidence="2" type="ORF">EPJ78_08060</name>
</gene>
<dbReference type="SMART" id="SM00849">
    <property type="entry name" value="Lactamase_B"/>
    <property type="match status" value="1"/>
</dbReference>
<accession>A0A5C8EEM5</accession>
<dbReference type="GO" id="GO:0016787">
    <property type="term" value="F:hydrolase activity"/>
    <property type="evidence" value="ECO:0007669"/>
    <property type="project" value="UniProtKB-KW"/>
</dbReference>
<comment type="caution">
    <text evidence="2">The sequence shown here is derived from an EMBL/GenBank/DDBJ whole genome shotgun (WGS) entry which is preliminary data.</text>
</comment>
<dbReference type="PANTHER" id="PTHR42663:SF6">
    <property type="entry name" value="HYDROLASE C777.06C-RELATED"/>
    <property type="match status" value="1"/>
</dbReference>
<protein>
    <submittedName>
        <fullName evidence="2">MBL fold metallo-hydrolase</fullName>
    </submittedName>
</protein>
<dbReference type="AlphaFoldDB" id="A0A5C8EEM5"/>
<dbReference type="Gene3D" id="3.60.15.10">
    <property type="entry name" value="Ribonuclease Z/Hydroxyacylglutathione hydrolase-like"/>
    <property type="match status" value="1"/>
</dbReference>
<dbReference type="PANTHER" id="PTHR42663">
    <property type="entry name" value="HYDROLASE C777.06C-RELATED-RELATED"/>
    <property type="match status" value="1"/>
</dbReference>
<proteinExistence type="predicted"/>
<dbReference type="RefSeq" id="WP_147771137.1">
    <property type="nucleotide sequence ID" value="NZ_SAYB01000006.1"/>
</dbReference>
<feature type="domain" description="Metallo-beta-lactamase" evidence="1">
    <location>
        <begin position="34"/>
        <end position="223"/>
    </location>
</feature>
<dbReference type="InterPro" id="IPR001279">
    <property type="entry name" value="Metallo-B-lactamas"/>
</dbReference>
<dbReference type="Proteomes" id="UP000322814">
    <property type="component" value="Unassembled WGS sequence"/>
</dbReference>
<reference evidence="2 3" key="1">
    <citation type="journal article" date="1992" name="Lakartidningen">
        <title>[Penicillin V and not amoxicillin is the first choice preparation in acute otitis].</title>
        <authorList>
            <person name="Kamme C."/>
            <person name="Lundgren K."/>
            <person name="Prellner K."/>
        </authorList>
    </citation>
    <scope>NUCLEOTIDE SEQUENCE [LARGE SCALE GENOMIC DNA]</scope>
    <source>
        <strain evidence="2 3">PC4580III</strain>
    </source>
</reference>
<dbReference type="Pfam" id="PF12706">
    <property type="entry name" value="Lactamase_B_2"/>
    <property type="match status" value="1"/>
</dbReference>
<keyword evidence="2" id="KW-0378">Hydrolase</keyword>
<dbReference type="InterPro" id="IPR036866">
    <property type="entry name" value="RibonucZ/Hydroxyglut_hydro"/>
</dbReference>
<evidence type="ECO:0000313" key="2">
    <source>
        <dbReference type="EMBL" id="TXJ35938.1"/>
    </source>
</evidence>
<evidence type="ECO:0000259" key="1">
    <source>
        <dbReference type="SMART" id="SM00849"/>
    </source>
</evidence>
<evidence type="ECO:0000313" key="3">
    <source>
        <dbReference type="Proteomes" id="UP000322814"/>
    </source>
</evidence>
<dbReference type="SUPFAM" id="SSF56281">
    <property type="entry name" value="Metallo-hydrolase/oxidoreductase"/>
    <property type="match status" value="1"/>
</dbReference>
<sequence length="252" mass="28839">MKITFLGTGTSDGVPMIGCKCQVCSSKDKRDKRLRASILIQNKNKNYVVDTSLDFRAQMLKEKVNKLEAVFFTHQHADHTSGIVDLRSLNFAMNKSIDCYGNKETMDILRDKYDYFFNPIQLGGGLPQVVFYHIEKPIQFENLNIIPIPIKHGVLNILGYRFNNFTYITDASSISEESIKLIEGTEILVLNGLRYRAHHTHLSLQESVNIADRIGAKKSYFTHMTHDVLHKNLERELPKNMFPAYDGLTIEI</sequence>
<dbReference type="EMBL" id="SAYB01000006">
    <property type="protein sequence ID" value="TXJ35938.1"/>
    <property type="molecule type" value="Genomic_DNA"/>
</dbReference>
<name>A0A5C8EEM5_9SPIR</name>
<dbReference type="CDD" id="cd16279">
    <property type="entry name" value="metallo-hydrolase-like_MBL-fold"/>
    <property type="match status" value="1"/>
</dbReference>
<organism evidence="2 3">
    <name type="scientific">Brachyspira aalborgi</name>
    <dbReference type="NCBI Taxonomy" id="29522"/>
    <lineage>
        <taxon>Bacteria</taxon>
        <taxon>Pseudomonadati</taxon>
        <taxon>Spirochaetota</taxon>
        <taxon>Spirochaetia</taxon>
        <taxon>Brachyspirales</taxon>
        <taxon>Brachyspiraceae</taxon>
        <taxon>Brachyspira</taxon>
    </lineage>
</organism>